<comment type="subcellular location">
    <subcellularLocation>
        <location evidence="1">Cell envelope</location>
    </subcellularLocation>
</comment>
<keyword evidence="3 6" id="KW-0813">Transport</keyword>
<proteinExistence type="inferred from homology"/>
<evidence type="ECO:0000256" key="4">
    <source>
        <dbReference type="ARBA" id="ARBA00022723"/>
    </source>
</evidence>
<evidence type="ECO:0000256" key="1">
    <source>
        <dbReference type="ARBA" id="ARBA00004196"/>
    </source>
</evidence>
<name>A0ABX0U4E5_9FLAO</name>
<reference evidence="8 9" key="1">
    <citation type="submission" date="2020-03" db="EMBL/GenBank/DDBJ databases">
        <title>Genomic Encyclopedia of Type Strains, Phase IV (KMG-IV): sequencing the most valuable type-strain genomes for metagenomic binning, comparative biology and taxonomic classification.</title>
        <authorList>
            <person name="Goeker M."/>
        </authorList>
    </citation>
    <scope>NUCLEOTIDE SEQUENCE [LARGE SCALE GENOMIC DNA]</scope>
    <source>
        <strain evidence="8 9">DSM 101599</strain>
    </source>
</reference>
<dbReference type="Gene3D" id="3.40.50.1980">
    <property type="entry name" value="Nitrogenase molybdenum iron protein domain"/>
    <property type="match status" value="2"/>
</dbReference>
<evidence type="ECO:0000256" key="6">
    <source>
        <dbReference type="RuleBase" id="RU003512"/>
    </source>
</evidence>
<keyword evidence="9" id="KW-1185">Reference proteome</keyword>
<dbReference type="SUPFAM" id="SSF53807">
    <property type="entry name" value="Helical backbone' metal receptor"/>
    <property type="match status" value="1"/>
</dbReference>
<organism evidence="8 9">
    <name type="scientific">Wenyingzhuangia heitensis</name>
    <dbReference type="NCBI Taxonomy" id="1487859"/>
    <lineage>
        <taxon>Bacteria</taxon>
        <taxon>Pseudomonadati</taxon>
        <taxon>Bacteroidota</taxon>
        <taxon>Flavobacteriia</taxon>
        <taxon>Flavobacteriales</taxon>
        <taxon>Flavobacteriaceae</taxon>
        <taxon>Wenyingzhuangia</taxon>
    </lineage>
</organism>
<dbReference type="PROSITE" id="PS51257">
    <property type="entry name" value="PROKAR_LIPOPROTEIN"/>
    <property type="match status" value="1"/>
</dbReference>
<feature type="signal peptide" evidence="7">
    <location>
        <begin position="1"/>
        <end position="22"/>
    </location>
</feature>
<evidence type="ECO:0000313" key="9">
    <source>
        <dbReference type="Proteomes" id="UP000745859"/>
    </source>
</evidence>
<dbReference type="RefSeq" id="WP_167182481.1">
    <property type="nucleotide sequence ID" value="NZ_JAASQL010000001.1"/>
</dbReference>
<dbReference type="PANTHER" id="PTHR42953:SF1">
    <property type="entry name" value="METAL-BINDING PROTEIN HI_0362-RELATED"/>
    <property type="match status" value="1"/>
</dbReference>
<dbReference type="Pfam" id="PF01297">
    <property type="entry name" value="ZnuA"/>
    <property type="match status" value="1"/>
</dbReference>
<protein>
    <submittedName>
        <fullName evidence="8">Manganese/zinc/iron transport system substrate-binding protein</fullName>
    </submittedName>
</protein>
<keyword evidence="4" id="KW-0479">Metal-binding</keyword>
<evidence type="ECO:0000256" key="2">
    <source>
        <dbReference type="ARBA" id="ARBA00011028"/>
    </source>
</evidence>
<evidence type="ECO:0000256" key="5">
    <source>
        <dbReference type="ARBA" id="ARBA00022729"/>
    </source>
</evidence>
<evidence type="ECO:0000256" key="3">
    <source>
        <dbReference type="ARBA" id="ARBA00022448"/>
    </source>
</evidence>
<dbReference type="EMBL" id="JAASQL010000001">
    <property type="protein sequence ID" value="NIJ43729.1"/>
    <property type="molecule type" value="Genomic_DNA"/>
</dbReference>
<feature type="chain" id="PRO_5045421510" evidence="7">
    <location>
        <begin position="23"/>
        <end position="304"/>
    </location>
</feature>
<keyword evidence="5 7" id="KW-0732">Signal</keyword>
<dbReference type="PANTHER" id="PTHR42953">
    <property type="entry name" value="HIGH-AFFINITY ZINC UPTAKE SYSTEM PROTEIN ZNUA-RELATED"/>
    <property type="match status" value="1"/>
</dbReference>
<dbReference type="InterPro" id="IPR006128">
    <property type="entry name" value="Lipoprotein_PsaA-like"/>
</dbReference>
<dbReference type="InterPro" id="IPR050492">
    <property type="entry name" value="Bact_metal-bind_prot9"/>
</dbReference>
<dbReference type="PRINTS" id="PR00691">
    <property type="entry name" value="ADHESINB"/>
</dbReference>
<dbReference type="InterPro" id="IPR006127">
    <property type="entry name" value="ZnuA-like"/>
</dbReference>
<evidence type="ECO:0000256" key="7">
    <source>
        <dbReference type="SAM" id="SignalP"/>
    </source>
</evidence>
<dbReference type="InterPro" id="IPR006129">
    <property type="entry name" value="AdhesinB"/>
</dbReference>
<evidence type="ECO:0000313" key="8">
    <source>
        <dbReference type="EMBL" id="NIJ43729.1"/>
    </source>
</evidence>
<accession>A0ABX0U4E5</accession>
<dbReference type="PRINTS" id="PR00690">
    <property type="entry name" value="ADHESNFAMILY"/>
</dbReference>
<gene>
    <name evidence="8" type="ORF">FHR24_000168</name>
</gene>
<sequence length="304" mass="33578">MKKISLLLVLFIVFVACKPAQKTENEKFTVVTTTTMITDLVKVLGGDAIEVKGIMGAGVDPHLYKASEGDVTKLSQADLIIYNGLHLEGKLVDVFEKMNQMGKQTLALGDFLSHEQIINSEAFASSHDPHIWFSINNWKSITELLVNELIKKDPENTAIYTKNGTAYVKQLRALKDEMEAKIAELPIEKRILVTAHDAFSYFGKEFDFEVVGLQGLSTATEAGVKDVQRISDYIIKNKVKAIFVESSVPKRTVEALQASVNSKGQKVIIGGELFSDALGNPTEETGKYIGMFKYNVNTIVDALK</sequence>
<comment type="caution">
    <text evidence="8">The sequence shown here is derived from an EMBL/GenBank/DDBJ whole genome shotgun (WGS) entry which is preliminary data.</text>
</comment>
<dbReference type="Proteomes" id="UP000745859">
    <property type="component" value="Unassembled WGS sequence"/>
</dbReference>
<comment type="similarity">
    <text evidence="2 6">Belongs to the bacterial solute-binding protein 9 family.</text>
</comment>